<evidence type="ECO:0000313" key="3">
    <source>
        <dbReference type="Proteomes" id="UP000034154"/>
    </source>
</evidence>
<accession>A0A0G1JDK6</accession>
<dbReference type="EMBL" id="LCJB01000049">
    <property type="protein sequence ID" value="KKT69691.1"/>
    <property type="molecule type" value="Genomic_DNA"/>
</dbReference>
<dbReference type="NCBIfam" id="TIGR02385">
    <property type="entry name" value="RelE_StbE"/>
    <property type="match status" value="1"/>
</dbReference>
<comment type="caution">
    <text evidence="2">The sequence shown here is derived from an EMBL/GenBank/DDBJ whole genome shotgun (WGS) entry which is preliminary data.</text>
</comment>
<proteinExistence type="predicted"/>
<organism evidence="2 3">
    <name type="scientific">Candidatus Uhrbacteria bacterium GW2011_GWF2_44_350</name>
    <dbReference type="NCBI Taxonomy" id="1619000"/>
    <lineage>
        <taxon>Bacteria</taxon>
        <taxon>Candidatus Uhriibacteriota</taxon>
    </lineage>
</organism>
<dbReference type="Proteomes" id="UP000034154">
    <property type="component" value="Unassembled WGS sequence"/>
</dbReference>
<dbReference type="InterPro" id="IPR007712">
    <property type="entry name" value="RelE/ParE_toxin"/>
</dbReference>
<dbReference type="InterPro" id="IPR035093">
    <property type="entry name" value="RelE/ParE_toxin_dom_sf"/>
</dbReference>
<name>A0A0G1JDK6_9BACT</name>
<evidence type="ECO:0008006" key="4">
    <source>
        <dbReference type="Google" id="ProtNLM"/>
    </source>
</evidence>
<reference evidence="2 3" key="1">
    <citation type="journal article" date="2015" name="Nature">
        <title>rRNA introns, odd ribosomes, and small enigmatic genomes across a large radiation of phyla.</title>
        <authorList>
            <person name="Brown C.T."/>
            <person name="Hug L.A."/>
            <person name="Thomas B.C."/>
            <person name="Sharon I."/>
            <person name="Castelle C.J."/>
            <person name="Singh A."/>
            <person name="Wilkins M.J."/>
            <person name="Williams K.H."/>
            <person name="Banfield J.F."/>
        </authorList>
    </citation>
    <scope>NUCLEOTIDE SEQUENCE [LARGE SCALE GENOMIC DNA]</scope>
</reference>
<evidence type="ECO:0000313" key="2">
    <source>
        <dbReference type="EMBL" id="KKT69691.1"/>
    </source>
</evidence>
<dbReference type="Gene3D" id="3.30.2310.20">
    <property type="entry name" value="RelE-like"/>
    <property type="match status" value="1"/>
</dbReference>
<evidence type="ECO:0000256" key="1">
    <source>
        <dbReference type="ARBA" id="ARBA00022649"/>
    </source>
</evidence>
<keyword evidence="1" id="KW-1277">Toxin-antitoxin system</keyword>
<dbReference type="SUPFAM" id="SSF143011">
    <property type="entry name" value="RelE-like"/>
    <property type="match status" value="1"/>
</dbReference>
<sequence>SLPPTGCKKDIPRLDSKIRNRIKKITEQKIATNPEIFGFPLRSSLKGHRKLRISDWCMVFKIERDKIVIVLIIQH</sequence>
<protein>
    <recommendedName>
        <fullName evidence="4">Addiction module toxin, RelE/StbE family</fullName>
    </recommendedName>
</protein>
<dbReference type="AlphaFoldDB" id="A0A0G1JDK6"/>
<gene>
    <name evidence="2" type="ORF">UW63_C0049G0010</name>
</gene>
<feature type="non-terminal residue" evidence="2">
    <location>
        <position position="1"/>
    </location>
</feature>